<organism evidence="1 2">
    <name type="scientific">Eumeta variegata</name>
    <name type="common">Bagworm moth</name>
    <name type="synonym">Eumeta japonica</name>
    <dbReference type="NCBI Taxonomy" id="151549"/>
    <lineage>
        <taxon>Eukaryota</taxon>
        <taxon>Metazoa</taxon>
        <taxon>Ecdysozoa</taxon>
        <taxon>Arthropoda</taxon>
        <taxon>Hexapoda</taxon>
        <taxon>Insecta</taxon>
        <taxon>Pterygota</taxon>
        <taxon>Neoptera</taxon>
        <taxon>Endopterygota</taxon>
        <taxon>Lepidoptera</taxon>
        <taxon>Glossata</taxon>
        <taxon>Ditrysia</taxon>
        <taxon>Tineoidea</taxon>
        <taxon>Psychidae</taxon>
        <taxon>Oiketicinae</taxon>
        <taxon>Eumeta</taxon>
    </lineage>
</organism>
<gene>
    <name evidence="1" type="ORF">EVAR_81577_1</name>
</gene>
<reference evidence="1 2" key="1">
    <citation type="journal article" date="2019" name="Commun. Biol.">
        <title>The bagworm genome reveals a unique fibroin gene that provides high tensile strength.</title>
        <authorList>
            <person name="Kono N."/>
            <person name="Nakamura H."/>
            <person name="Ohtoshi R."/>
            <person name="Tomita M."/>
            <person name="Numata K."/>
            <person name="Arakawa K."/>
        </authorList>
    </citation>
    <scope>NUCLEOTIDE SEQUENCE [LARGE SCALE GENOMIC DNA]</scope>
</reference>
<accession>A0A4C1UZC1</accession>
<comment type="caution">
    <text evidence="1">The sequence shown here is derived from an EMBL/GenBank/DDBJ whole genome shotgun (WGS) entry which is preliminary data.</text>
</comment>
<evidence type="ECO:0000313" key="2">
    <source>
        <dbReference type="Proteomes" id="UP000299102"/>
    </source>
</evidence>
<evidence type="ECO:0000313" key="1">
    <source>
        <dbReference type="EMBL" id="GBP31811.1"/>
    </source>
</evidence>
<dbReference type="EMBL" id="BGZK01000251">
    <property type="protein sequence ID" value="GBP31811.1"/>
    <property type="molecule type" value="Genomic_DNA"/>
</dbReference>
<proteinExistence type="predicted"/>
<protein>
    <submittedName>
        <fullName evidence="1">Uncharacterized protein</fullName>
    </submittedName>
</protein>
<keyword evidence="2" id="KW-1185">Reference proteome</keyword>
<name>A0A4C1UZC1_EUMVA</name>
<dbReference type="Proteomes" id="UP000299102">
    <property type="component" value="Unassembled WGS sequence"/>
</dbReference>
<dbReference type="AlphaFoldDB" id="A0A4C1UZC1"/>
<sequence>MKEHISMSTRAKPRPENIVTKFDIQSDVKSTYRRILGAVPRDAACDSSETARSVVTLEPVTGFDSDYCELTNDFLKVVKLNHPFCALKSTLSR</sequence>